<feature type="non-terminal residue" evidence="1">
    <location>
        <position position="56"/>
    </location>
</feature>
<accession>A0A9N9II23</accession>
<organism evidence="1 2">
    <name type="scientific">Racocetra fulgida</name>
    <dbReference type="NCBI Taxonomy" id="60492"/>
    <lineage>
        <taxon>Eukaryota</taxon>
        <taxon>Fungi</taxon>
        <taxon>Fungi incertae sedis</taxon>
        <taxon>Mucoromycota</taxon>
        <taxon>Glomeromycotina</taxon>
        <taxon>Glomeromycetes</taxon>
        <taxon>Diversisporales</taxon>
        <taxon>Gigasporaceae</taxon>
        <taxon>Racocetra</taxon>
    </lineage>
</organism>
<name>A0A9N9II23_9GLOM</name>
<proteinExistence type="predicted"/>
<gene>
    <name evidence="1" type="ORF">RFULGI_LOCUS12383</name>
</gene>
<dbReference type="Proteomes" id="UP000789396">
    <property type="component" value="Unassembled WGS sequence"/>
</dbReference>
<evidence type="ECO:0000313" key="2">
    <source>
        <dbReference type="Proteomes" id="UP000789396"/>
    </source>
</evidence>
<dbReference type="OrthoDB" id="2432115at2759"/>
<dbReference type="AlphaFoldDB" id="A0A9N9II23"/>
<keyword evidence="2" id="KW-1185">Reference proteome</keyword>
<protein>
    <submittedName>
        <fullName evidence="1">1335_t:CDS:1</fullName>
    </submittedName>
</protein>
<dbReference type="EMBL" id="CAJVPZ010029498">
    <property type="protein sequence ID" value="CAG8734373.1"/>
    <property type="molecule type" value="Genomic_DNA"/>
</dbReference>
<comment type="caution">
    <text evidence="1">The sequence shown here is derived from an EMBL/GenBank/DDBJ whole genome shotgun (WGS) entry which is preliminary data.</text>
</comment>
<evidence type="ECO:0000313" key="1">
    <source>
        <dbReference type="EMBL" id="CAG8734373.1"/>
    </source>
</evidence>
<reference evidence="1" key="1">
    <citation type="submission" date="2021-06" db="EMBL/GenBank/DDBJ databases">
        <authorList>
            <person name="Kallberg Y."/>
            <person name="Tangrot J."/>
            <person name="Rosling A."/>
        </authorList>
    </citation>
    <scope>NUCLEOTIDE SEQUENCE</scope>
    <source>
        <strain evidence="1">IN212</strain>
    </source>
</reference>
<sequence length="56" mass="6619">MENSIHPLLNSIFSETHQELQTLQNDFSNLQTYFVNTNDNNSELEDFNEILEENDE</sequence>